<name>A0A6A6WXR8_9PLEO</name>
<evidence type="ECO:0000313" key="1">
    <source>
        <dbReference type="EMBL" id="KAF2788683.1"/>
    </source>
</evidence>
<protein>
    <submittedName>
        <fullName evidence="1">Uncharacterized protein</fullName>
    </submittedName>
</protein>
<gene>
    <name evidence="1" type="ORF">K505DRAFT_104560</name>
</gene>
<organism evidence="1 2">
    <name type="scientific">Melanomma pulvis-pyrius CBS 109.77</name>
    <dbReference type="NCBI Taxonomy" id="1314802"/>
    <lineage>
        <taxon>Eukaryota</taxon>
        <taxon>Fungi</taxon>
        <taxon>Dikarya</taxon>
        <taxon>Ascomycota</taxon>
        <taxon>Pezizomycotina</taxon>
        <taxon>Dothideomycetes</taxon>
        <taxon>Pleosporomycetidae</taxon>
        <taxon>Pleosporales</taxon>
        <taxon>Melanommataceae</taxon>
        <taxon>Melanomma</taxon>
    </lineage>
</organism>
<evidence type="ECO:0000313" key="2">
    <source>
        <dbReference type="Proteomes" id="UP000799757"/>
    </source>
</evidence>
<dbReference type="AlphaFoldDB" id="A0A6A6WXR8"/>
<dbReference type="EMBL" id="MU002196">
    <property type="protein sequence ID" value="KAF2788683.1"/>
    <property type="molecule type" value="Genomic_DNA"/>
</dbReference>
<accession>A0A6A6WXR8</accession>
<sequence length="94" mass="10796">MFWLRRQRSSPFVYSSVLQTALQQASMRASQFRLRTSHVRNRSSTPFYSRITNRVTFASGCFPKQSIQAKHQGCVGAACFNQNHSFELTLVYSV</sequence>
<keyword evidence="2" id="KW-1185">Reference proteome</keyword>
<proteinExistence type="predicted"/>
<reference evidence="1" key="1">
    <citation type="journal article" date="2020" name="Stud. Mycol.">
        <title>101 Dothideomycetes genomes: a test case for predicting lifestyles and emergence of pathogens.</title>
        <authorList>
            <person name="Haridas S."/>
            <person name="Albert R."/>
            <person name="Binder M."/>
            <person name="Bloem J."/>
            <person name="Labutti K."/>
            <person name="Salamov A."/>
            <person name="Andreopoulos B."/>
            <person name="Baker S."/>
            <person name="Barry K."/>
            <person name="Bills G."/>
            <person name="Bluhm B."/>
            <person name="Cannon C."/>
            <person name="Castanera R."/>
            <person name="Culley D."/>
            <person name="Daum C."/>
            <person name="Ezra D."/>
            <person name="Gonzalez J."/>
            <person name="Henrissat B."/>
            <person name="Kuo A."/>
            <person name="Liang C."/>
            <person name="Lipzen A."/>
            <person name="Lutzoni F."/>
            <person name="Magnuson J."/>
            <person name="Mondo S."/>
            <person name="Nolan M."/>
            <person name="Ohm R."/>
            <person name="Pangilinan J."/>
            <person name="Park H.-J."/>
            <person name="Ramirez L."/>
            <person name="Alfaro M."/>
            <person name="Sun H."/>
            <person name="Tritt A."/>
            <person name="Yoshinaga Y."/>
            <person name="Zwiers L.-H."/>
            <person name="Turgeon B."/>
            <person name="Goodwin S."/>
            <person name="Spatafora J."/>
            <person name="Crous P."/>
            <person name="Grigoriev I."/>
        </authorList>
    </citation>
    <scope>NUCLEOTIDE SEQUENCE</scope>
    <source>
        <strain evidence="1">CBS 109.77</strain>
    </source>
</reference>
<dbReference type="Proteomes" id="UP000799757">
    <property type="component" value="Unassembled WGS sequence"/>
</dbReference>